<dbReference type="PANTHER" id="PTHR16631:SF14">
    <property type="entry name" value="FAMILY 17 GLUCOSIDASE SCW10-RELATED"/>
    <property type="match status" value="1"/>
</dbReference>
<dbReference type="GO" id="GO:0009986">
    <property type="term" value="C:cell surface"/>
    <property type="evidence" value="ECO:0007669"/>
    <property type="project" value="TreeGrafter"/>
</dbReference>
<sequence length="424" mass="44897">MTFKQQLLGAMALAAIAHGHPAKEKRAPALPEHEGWDQELTVFDVKVAAPTHMPGEVVYFKSDGSPALTTTEMVMVMPTPGPEGDEDCKTTTTMTTVSTETYTISLQGAAQPSPAVAAGGRPSKALPVKGGGPLPHSSTEIASSDSGKNKDTQPSGDLFGISYAPYRADHSCKTAEDIMDDFERLAGDYSLVRIYGTDCDQVPPIYKAAKKIGVKLMMGIWDINKVQGEAQMIAKGIEGDWDIVHSVGVGNELVNNQEATADQVVQAVSLARSALRGAGFQGPVAAVDTFIATEAHPELCDASDLCAINAHPFFDSTMEAGDAGKWLQNTAKDVQAVLSKPKQILITEAGWPTDGAVNGKAVPGLENQKIAIAAIKEAFADKPGDVILFSAFDDLWKEKTMVSFNADQHWGIGGAISNCDLALI</sequence>
<evidence type="ECO:0000256" key="8">
    <source>
        <dbReference type="SAM" id="MobiDB-lite"/>
    </source>
</evidence>
<dbReference type="SUPFAM" id="SSF51445">
    <property type="entry name" value="(Trans)glycosidases"/>
    <property type="match status" value="1"/>
</dbReference>
<dbReference type="GO" id="GO:0005975">
    <property type="term" value="P:carbohydrate metabolic process"/>
    <property type="evidence" value="ECO:0007669"/>
    <property type="project" value="InterPro"/>
</dbReference>
<dbReference type="Gene3D" id="3.20.20.80">
    <property type="entry name" value="Glycosidases"/>
    <property type="match status" value="1"/>
</dbReference>
<evidence type="ECO:0000256" key="2">
    <source>
        <dbReference type="ARBA" id="ARBA00008773"/>
    </source>
</evidence>
<protein>
    <submittedName>
        <fullName evidence="9">Glycoside hydrolase</fullName>
    </submittedName>
</protein>
<organism evidence="9 10">
    <name type="scientific">Emericellopsis cladophorae</name>
    <dbReference type="NCBI Taxonomy" id="2686198"/>
    <lineage>
        <taxon>Eukaryota</taxon>
        <taxon>Fungi</taxon>
        <taxon>Dikarya</taxon>
        <taxon>Ascomycota</taxon>
        <taxon>Pezizomycotina</taxon>
        <taxon>Sordariomycetes</taxon>
        <taxon>Hypocreomycetidae</taxon>
        <taxon>Hypocreales</taxon>
        <taxon>Bionectriaceae</taxon>
        <taxon>Emericellopsis</taxon>
    </lineage>
</organism>
<feature type="compositionally biased region" description="Polar residues" evidence="8">
    <location>
        <begin position="136"/>
        <end position="146"/>
    </location>
</feature>
<gene>
    <name evidence="9" type="ORF">J7T54_001868</name>
</gene>
<comment type="similarity">
    <text evidence="2 7">Belongs to the glycosyl hydrolase 17 family.</text>
</comment>
<dbReference type="InterPro" id="IPR050732">
    <property type="entry name" value="Beta-glucan_modifiers"/>
</dbReference>
<comment type="caution">
    <text evidence="9">The sequence shown here is derived from an EMBL/GenBank/DDBJ whole genome shotgun (WGS) entry which is preliminary data.</text>
</comment>
<reference evidence="9" key="2">
    <citation type="submission" date="2022-07" db="EMBL/GenBank/DDBJ databases">
        <authorList>
            <person name="Goncalves M.F.M."/>
            <person name="Hilario S."/>
            <person name="Van De Peer Y."/>
            <person name="Esteves A.C."/>
            <person name="Alves A."/>
        </authorList>
    </citation>
    <scope>NUCLEOTIDE SEQUENCE</scope>
    <source>
        <strain evidence="9">MUM 19.33</strain>
    </source>
</reference>
<reference evidence="9" key="1">
    <citation type="journal article" date="2021" name="J Fungi (Basel)">
        <title>Genomic and Metabolomic Analyses of the Marine Fungus Emericellopsis cladophorae: Insights into Saltwater Adaptability Mechanisms and Its Biosynthetic Potential.</title>
        <authorList>
            <person name="Goncalves M.F.M."/>
            <person name="Hilario S."/>
            <person name="Van de Peer Y."/>
            <person name="Esteves A.C."/>
            <person name="Alves A."/>
        </authorList>
    </citation>
    <scope>NUCLEOTIDE SEQUENCE</scope>
    <source>
        <strain evidence="9">MUM 19.33</strain>
    </source>
</reference>
<evidence type="ECO:0000256" key="5">
    <source>
        <dbReference type="ARBA" id="ARBA00022729"/>
    </source>
</evidence>
<dbReference type="InterPro" id="IPR000490">
    <property type="entry name" value="Glyco_hydro_17"/>
</dbReference>
<dbReference type="GO" id="GO:0005576">
    <property type="term" value="C:extracellular region"/>
    <property type="evidence" value="ECO:0007669"/>
    <property type="project" value="TreeGrafter"/>
</dbReference>
<evidence type="ECO:0000256" key="7">
    <source>
        <dbReference type="RuleBase" id="RU004335"/>
    </source>
</evidence>
<dbReference type="EMBL" id="JAGIXG020000046">
    <property type="protein sequence ID" value="KAI6779452.1"/>
    <property type="molecule type" value="Genomic_DNA"/>
</dbReference>
<dbReference type="GO" id="GO:0042973">
    <property type="term" value="F:glucan endo-1,3-beta-D-glucosidase activity"/>
    <property type="evidence" value="ECO:0007669"/>
    <property type="project" value="TreeGrafter"/>
</dbReference>
<keyword evidence="10" id="KW-1185">Reference proteome</keyword>
<proteinExistence type="inferred from homology"/>
<dbReference type="InterPro" id="IPR017853">
    <property type="entry name" value="GH"/>
</dbReference>
<dbReference type="GO" id="GO:0009277">
    <property type="term" value="C:fungal-type cell wall"/>
    <property type="evidence" value="ECO:0007669"/>
    <property type="project" value="TreeGrafter"/>
</dbReference>
<dbReference type="AlphaFoldDB" id="A0A9Q0BBL8"/>
<evidence type="ECO:0000313" key="10">
    <source>
        <dbReference type="Proteomes" id="UP001055219"/>
    </source>
</evidence>
<accession>A0A9Q0BBL8</accession>
<feature type="region of interest" description="Disordered" evidence="8">
    <location>
        <begin position="110"/>
        <end position="155"/>
    </location>
</feature>
<dbReference type="Pfam" id="PF00332">
    <property type="entry name" value="Glyco_hydro_17"/>
    <property type="match status" value="1"/>
</dbReference>
<dbReference type="GeneID" id="75828385"/>
<keyword evidence="4" id="KW-0964">Secreted</keyword>
<name>A0A9Q0BBL8_9HYPO</name>
<dbReference type="Proteomes" id="UP001055219">
    <property type="component" value="Unassembled WGS sequence"/>
</dbReference>
<dbReference type="GO" id="GO:0071555">
    <property type="term" value="P:cell wall organization"/>
    <property type="evidence" value="ECO:0007669"/>
    <property type="project" value="TreeGrafter"/>
</dbReference>
<dbReference type="OrthoDB" id="941679at2759"/>
<evidence type="ECO:0000256" key="4">
    <source>
        <dbReference type="ARBA" id="ARBA00022525"/>
    </source>
</evidence>
<evidence type="ECO:0000256" key="1">
    <source>
        <dbReference type="ARBA" id="ARBA00004191"/>
    </source>
</evidence>
<evidence type="ECO:0000256" key="3">
    <source>
        <dbReference type="ARBA" id="ARBA00022512"/>
    </source>
</evidence>
<dbReference type="PANTHER" id="PTHR16631">
    <property type="entry name" value="GLUCAN 1,3-BETA-GLUCOSIDASE"/>
    <property type="match status" value="1"/>
</dbReference>
<keyword evidence="5" id="KW-0732">Signal</keyword>
<evidence type="ECO:0000313" key="9">
    <source>
        <dbReference type="EMBL" id="KAI6779452.1"/>
    </source>
</evidence>
<keyword evidence="3" id="KW-0134">Cell wall</keyword>
<dbReference type="RefSeq" id="XP_051360308.1">
    <property type="nucleotide sequence ID" value="XM_051508561.1"/>
</dbReference>
<evidence type="ECO:0000256" key="6">
    <source>
        <dbReference type="ARBA" id="ARBA00022801"/>
    </source>
</evidence>
<keyword evidence="6 9" id="KW-0378">Hydrolase</keyword>
<comment type="subcellular location">
    <subcellularLocation>
        <location evidence="1">Secreted</location>
        <location evidence="1">Cell wall</location>
    </subcellularLocation>
</comment>